<dbReference type="InterPro" id="IPR050613">
    <property type="entry name" value="Sec_Metabolite_Reg"/>
</dbReference>
<dbReference type="GO" id="GO:0008270">
    <property type="term" value="F:zinc ion binding"/>
    <property type="evidence" value="ECO:0007669"/>
    <property type="project" value="InterPro"/>
</dbReference>
<dbReference type="InterPro" id="IPR001138">
    <property type="entry name" value="Zn2Cys6_DnaBD"/>
</dbReference>
<dbReference type="GO" id="GO:0005634">
    <property type="term" value="C:nucleus"/>
    <property type="evidence" value="ECO:0007669"/>
    <property type="project" value="UniProtKB-SubCell"/>
</dbReference>
<dbReference type="PROSITE" id="PS00463">
    <property type="entry name" value="ZN2_CY6_FUNGAL_1"/>
    <property type="match status" value="1"/>
</dbReference>
<dbReference type="InParanoid" id="A0A0C3CXU1"/>
<dbReference type="GO" id="GO:0000981">
    <property type="term" value="F:DNA-binding transcription factor activity, RNA polymerase II-specific"/>
    <property type="evidence" value="ECO:0007669"/>
    <property type="project" value="InterPro"/>
</dbReference>
<sequence length="723" mass="81388">MGRQPQQRPLSCRLCRTRKLRCSLVFPCSNCTTRGDICSPQNSDNRKKDVSVVKDVSVANKITAAELLSRLQRLETLVALDSTSQEPQRIGHELEQQSLSSRTNNGYPETNRLSSITSLSGDSTVVQEWLQRLTADASKLERSCLGGKPLDYSIADRITFRICSIHLITKPSSFINGPGTAASGVDTMELLRCIWLPNRDQALVRVQKYISDVSHFHQIVHLTILPQLVEGIYDNLERNNRFDLGCILLLLSICACTAYAWTPHDNARGLYNRDPAQMQLPATDANSQTTAWLKAALDVIDYGRRMGYASLECIQGMIILFNVLCSLEGVSARVRSLIAESTAMGRELSLYCIDLPNSASSAPPQKNSIKHEMGRRAWWYIVMANWMLSQFSAPHEETHTISPRHMAVRKPRNANDEEIIEGKEVINRSIEEPTSVSYLIQRIRLAEVLHNILDGSPIAGRQMTHLRVMEVDRKLNQFIRAMPNFFLLDDPVLDALPASDPRRSPSITVQRYALNILVNRQLCKLHLPYLIRGIVDPSVAYSRKQCLKSARLVIYVEHLLRKETLPFLSFRLRINITLHGIFLACIVLVLDACSEDRPQDTPWSGEEIADVWHMLYQAQSQSPPALTLLELSIQVLESHRPSHPALKAFRNQLSAMPGPYGGVIPMTPDSSQLDGGNRYSPLLTNSESDPAYLEQQWHKIPGNFELDNIDWDKVLWGPGAPFM</sequence>
<proteinExistence type="predicted"/>
<accession>A0A0C3CXU1</accession>
<evidence type="ECO:0000313" key="6">
    <source>
        <dbReference type="Proteomes" id="UP000054321"/>
    </source>
</evidence>
<dbReference type="OrthoDB" id="3014581at2759"/>
<dbReference type="Pfam" id="PF00172">
    <property type="entry name" value="Zn_clus"/>
    <property type="match status" value="1"/>
</dbReference>
<evidence type="ECO:0000256" key="3">
    <source>
        <dbReference type="SAM" id="MobiDB-lite"/>
    </source>
</evidence>
<keyword evidence="2" id="KW-0539">Nucleus</keyword>
<dbReference type="SMART" id="SM00066">
    <property type="entry name" value="GAL4"/>
    <property type="match status" value="1"/>
</dbReference>
<dbReference type="PANTHER" id="PTHR31001">
    <property type="entry name" value="UNCHARACTERIZED TRANSCRIPTIONAL REGULATORY PROTEIN"/>
    <property type="match status" value="1"/>
</dbReference>
<evidence type="ECO:0000259" key="4">
    <source>
        <dbReference type="PROSITE" id="PS50048"/>
    </source>
</evidence>
<dbReference type="PANTHER" id="PTHR31001:SF90">
    <property type="entry name" value="CENTROMERE DNA-BINDING PROTEIN COMPLEX CBF3 SUBUNIT B"/>
    <property type="match status" value="1"/>
</dbReference>
<gene>
    <name evidence="5" type="ORF">OIDMADRAFT_135874</name>
</gene>
<dbReference type="InterPro" id="IPR036864">
    <property type="entry name" value="Zn2-C6_fun-type_DNA-bd_sf"/>
</dbReference>
<name>A0A0C3CXU1_OIDMZ</name>
<dbReference type="STRING" id="913774.A0A0C3CXU1"/>
<dbReference type="CDD" id="cd00067">
    <property type="entry name" value="GAL4"/>
    <property type="match status" value="1"/>
</dbReference>
<dbReference type="Gene3D" id="4.10.240.10">
    <property type="entry name" value="Zn(2)-C6 fungal-type DNA-binding domain"/>
    <property type="match status" value="1"/>
</dbReference>
<dbReference type="Proteomes" id="UP000054321">
    <property type="component" value="Unassembled WGS sequence"/>
</dbReference>
<evidence type="ECO:0000256" key="2">
    <source>
        <dbReference type="ARBA" id="ARBA00023242"/>
    </source>
</evidence>
<organism evidence="5 6">
    <name type="scientific">Oidiodendron maius (strain Zn)</name>
    <dbReference type="NCBI Taxonomy" id="913774"/>
    <lineage>
        <taxon>Eukaryota</taxon>
        <taxon>Fungi</taxon>
        <taxon>Dikarya</taxon>
        <taxon>Ascomycota</taxon>
        <taxon>Pezizomycotina</taxon>
        <taxon>Leotiomycetes</taxon>
        <taxon>Leotiomycetes incertae sedis</taxon>
        <taxon>Myxotrichaceae</taxon>
        <taxon>Oidiodendron</taxon>
    </lineage>
</organism>
<dbReference type="CDD" id="cd12148">
    <property type="entry name" value="fungal_TF_MHR"/>
    <property type="match status" value="1"/>
</dbReference>
<reference evidence="5 6" key="1">
    <citation type="submission" date="2014-04" db="EMBL/GenBank/DDBJ databases">
        <authorList>
            <consortium name="DOE Joint Genome Institute"/>
            <person name="Kuo A."/>
            <person name="Martino E."/>
            <person name="Perotto S."/>
            <person name="Kohler A."/>
            <person name="Nagy L.G."/>
            <person name="Floudas D."/>
            <person name="Copeland A."/>
            <person name="Barry K.W."/>
            <person name="Cichocki N."/>
            <person name="Veneault-Fourrey C."/>
            <person name="LaButti K."/>
            <person name="Lindquist E.A."/>
            <person name="Lipzen A."/>
            <person name="Lundell T."/>
            <person name="Morin E."/>
            <person name="Murat C."/>
            <person name="Sun H."/>
            <person name="Tunlid A."/>
            <person name="Henrissat B."/>
            <person name="Grigoriev I.V."/>
            <person name="Hibbett D.S."/>
            <person name="Martin F."/>
            <person name="Nordberg H.P."/>
            <person name="Cantor M.N."/>
            <person name="Hua S.X."/>
        </authorList>
    </citation>
    <scope>NUCLEOTIDE SEQUENCE [LARGE SCALE GENOMIC DNA]</scope>
    <source>
        <strain evidence="5 6">Zn</strain>
    </source>
</reference>
<comment type="subcellular location">
    <subcellularLocation>
        <location evidence="1">Nucleus</location>
    </subcellularLocation>
</comment>
<evidence type="ECO:0000313" key="5">
    <source>
        <dbReference type="EMBL" id="KIM94497.1"/>
    </source>
</evidence>
<dbReference type="SUPFAM" id="SSF57701">
    <property type="entry name" value="Zn2/Cys6 DNA-binding domain"/>
    <property type="match status" value="1"/>
</dbReference>
<feature type="compositionally biased region" description="Polar residues" evidence="3">
    <location>
        <begin position="96"/>
        <end position="107"/>
    </location>
</feature>
<protein>
    <recommendedName>
        <fullName evidence="4">Zn(2)-C6 fungal-type domain-containing protein</fullName>
    </recommendedName>
</protein>
<evidence type="ECO:0000256" key="1">
    <source>
        <dbReference type="ARBA" id="ARBA00004123"/>
    </source>
</evidence>
<dbReference type="AlphaFoldDB" id="A0A0C3CXU1"/>
<dbReference type="HOGENOM" id="CLU_013260_1_0_1"/>
<dbReference type="PROSITE" id="PS50048">
    <property type="entry name" value="ZN2_CY6_FUNGAL_2"/>
    <property type="match status" value="1"/>
</dbReference>
<reference evidence="6" key="2">
    <citation type="submission" date="2015-01" db="EMBL/GenBank/DDBJ databases">
        <title>Evolutionary Origins and Diversification of the Mycorrhizal Mutualists.</title>
        <authorList>
            <consortium name="DOE Joint Genome Institute"/>
            <consortium name="Mycorrhizal Genomics Consortium"/>
            <person name="Kohler A."/>
            <person name="Kuo A."/>
            <person name="Nagy L.G."/>
            <person name="Floudas D."/>
            <person name="Copeland A."/>
            <person name="Barry K.W."/>
            <person name="Cichocki N."/>
            <person name="Veneault-Fourrey C."/>
            <person name="LaButti K."/>
            <person name="Lindquist E.A."/>
            <person name="Lipzen A."/>
            <person name="Lundell T."/>
            <person name="Morin E."/>
            <person name="Murat C."/>
            <person name="Riley R."/>
            <person name="Ohm R."/>
            <person name="Sun H."/>
            <person name="Tunlid A."/>
            <person name="Henrissat B."/>
            <person name="Grigoriev I.V."/>
            <person name="Hibbett D.S."/>
            <person name="Martin F."/>
        </authorList>
    </citation>
    <scope>NUCLEOTIDE SEQUENCE [LARGE SCALE GENOMIC DNA]</scope>
    <source>
        <strain evidence="6">Zn</strain>
    </source>
</reference>
<feature type="region of interest" description="Disordered" evidence="3">
    <location>
        <begin position="85"/>
        <end position="107"/>
    </location>
</feature>
<feature type="domain" description="Zn(2)-C6 fungal-type" evidence="4">
    <location>
        <begin position="11"/>
        <end position="39"/>
    </location>
</feature>
<dbReference type="EMBL" id="KN832890">
    <property type="protein sequence ID" value="KIM94497.1"/>
    <property type="molecule type" value="Genomic_DNA"/>
</dbReference>
<keyword evidence="6" id="KW-1185">Reference proteome</keyword>